<evidence type="ECO:0000313" key="2">
    <source>
        <dbReference type="EMBL" id="KAI5965439.1"/>
    </source>
</evidence>
<evidence type="ECO:0000313" key="3">
    <source>
        <dbReference type="Proteomes" id="UP001204833"/>
    </source>
</evidence>
<feature type="compositionally biased region" description="Acidic residues" evidence="1">
    <location>
        <begin position="151"/>
        <end position="163"/>
    </location>
</feature>
<proteinExistence type="predicted"/>
<comment type="caution">
    <text evidence="2">The sequence shown here is derived from an EMBL/GenBank/DDBJ whole genome shotgun (WGS) entry which is preliminary data.</text>
</comment>
<protein>
    <submittedName>
        <fullName evidence="2">Uncharacterized protein</fullName>
    </submittedName>
</protein>
<organism evidence="2 3">
    <name type="scientific">Candida theae</name>
    <dbReference type="NCBI Taxonomy" id="1198502"/>
    <lineage>
        <taxon>Eukaryota</taxon>
        <taxon>Fungi</taxon>
        <taxon>Dikarya</taxon>
        <taxon>Ascomycota</taxon>
        <taxon>Saccharomycotina</taxon>
        <taxon>Pichiomycetes</taxon>
        <taxon>Debaryomycetaceae</taxon>
        <taxon>Candida/Lodderomyces clade</taxon>
        <taxon>Candida</taxon>
    </lineage>
</organism>
<name>A0AAD5BI95_9ASCO</name>
<feature type="compositionally biased region" description="Basic and acidic residues" evidence="1">
    <location>
        <begin position="164"/>
        <end position="180"/>
    </location>
</feature>
<dbReference type="Proteomes" id="UP001204833">
    <property type="component" value="Unassembled WGS sequence"/>
</dbReference>
<reference evidence="2 3" key="1">
    <citation type="journal article" date="2022" name="DNA Res.">
        <title>Genome analysis of five recently described species of the CUG-Ser clade uncovers Candida theae as a new hybrid lineage with pathogenic potential in the Candida parapsilosis species complex.</title>
        <authorList>
            <person name="Mixao V."/>
            <person name="Del Olmo V."/>
            <person name="Hegedusova E."/>
            <person name="Saus E."/>
            <person name="Pryszcz L."/>
            <person name="Cillingova A."/>
            <person name="Nosek J."/>
            <person name="Gabaldon T."/>
        </authorList>
    </citation>
    <scope>NUCLEOTIDE SEQUENCE [LARGE SCALE GENOMIC DNA]</scope>
    <source>
        <strain evidence="2 3">CBS 12239</strain>
    </source>
</reference>
<keyword evidence="3" id="KW-1185">Reference proteome</keyword>
<feature type="compositionally biased region" description="Low complexity" evidence="1">
    <location>
        <begin position="71"/>
        <end position="83"/>
    </location>
</feature>
<evidence type="ECO:0000256" key="1">
    <source>
        <dbReference type="SAM" id="MobiDB-lite"/>
    </source>
</evidence>
<feature type="region of interest" description="Disordered" evidence="1">
    <location>
        <begin position="47"/>
        <end position="185"/>
    </location>
</feature>
<feature type="compositionally biased region" description="Basic and acidic residues" evidence="1">
    <location>
        <begin position="47"/>
        <end position="56"/>
    </location>
</feature>
<sequence>MAPLASAQYPLVSSPSNGGLTGEVFGSINFMNESVFNFRIFERKNKSSLEDHDHNANEQLTEVDYDPEKQALSTSSSSASSTLPTGGFSATSVNKEEDVAKLPNVAATSSGPVPKVDEGSSEESENAKVTKSAESNQKDDTEGDGAVVDEAVVEEEEEEEEEQKDTPERGIEDKNNHPNSDDSSEYWLRYEKEKFMKICETCWDEFVKSRVQQ</sequence>
<dbReference type="RefSeq" id="XP_051610703.1">
    <property type="nucleotide sequence ID" value="XM_051755201.1"/>
</dbReference>
<dbReference type="EMBL" id="JAIHNG010000044">
    <property type="protein sequence ID" value="KAI5965439.1"/>
    <property type="molecule type" value="Genomic_DNA"/>
</dbReference>
<accession>A0AAD5BI95</accession>
<dbReference type="AlphaFoldDB" id="A0AAD5BI95"/>
<dbReference type="GeneID" id="76148764"/>
<gene>
    <name evidence="2" type="ORF">KGF57_000705</name>
</gene>